<accession>A0A543PUY7</accession>
<dbReference type="OrthoDB" id="9806494at2"/>
<comment type="caution">
    <text evidence="1">The sequence shown here is derived from an EMBL/GenBank/DDBJ whole genome shotgun (WGS) entry which is preliminary data.</text>
</comment>
<evidence type="ECO:0000313" key="2">
    <source>
        <dbReference type="Proteomes" id="UP000320085"/>
    </source>
</evidence>
<dbReference type="InterPro" id="IPR012545">
    <property type="entry name" value="DUF1697"/>
</dbReference>
<organism evidence="1 2">
    <name type="scientific">Humibacillus xanthopallidus</name>
    <dbReference type="NCBI Taxonomy" id="412689"/>
    <lineage>
        <taxon>Bacteria</taxon>
        <taxon>Bacillati</taxon>
        <taxon>Actinomycetota</taxon>
        <taxon>Actinomycetes</taxon>
        <taxon>Micrococcales</taxon>
        <taxon>Intrasporangiaceae</taxon>
        <taxon>Humibacillus</taxon>
    </lineage>
</organism>
<reference evidence="1 2" key="1">
    <citation type="submission" date="2019-06" db="EMBL/GenBank/DDBJ databases">
        <title>Sequencing the genomes of 1000 actinobacteria strains.</title>
        <authorList>
            <person name="Klenk H.-P."/>
        </authorList>
    </citation>
    <scope>NUCLEOTIDE SEQUENCE [LARGE SCALE GENOMIC DNA]</scope>
    <source>
        <strain evidence="1 2">DSM 21776</strain>
    </source>
</reference>
<dbReference type="Gene3D" id="3.30.70.1280">
    <property type="entry name" value="SP0830-like domains"/>
    <property type="match status" value="1"/>
</dbReference>
<dbReference type="Proteomes" id="UP000320085">
    <property type="component" value="Unassembled WGS sequence"/>
</dbReference>
<evidence type="ECO:0000313" key="1">
    <source>
        <dbReference type="EMBL" id="TQN47897.1"/>
    </source>
</evidence>
<dbReference type="PIRSF" id="PIRSF008502">
    <property type="entry name" value="UCP008502"/>
    <property type="match status" value="1"/>
</dbReference>
<dbReference type="PANTHER" id="PTHR36439">
    <property type="entry name" value="BLL4334 PROTEIN"/>
    <property type="match status" value="1"/>
</dbReference>
<proteinExistence type="predicted"/>
<dbReference type="Pfam" id="PF08002">
    <property type="entry name" value="DUF1697"/>
    <property type="match status" value="1"/>
</dbReference>
<sequence>MPTWIGFLRAVNVGKRQMKMQTLRELLQDNGFDEVETHIASGNLRVRSATRSVARVESELRTVISEGFGFDVPVVVRTPAQLRRVAREADALESPIAADAGRYVTFMTGDLDPAGVEALHAWDADTEAARVVGNDIVLFLAAGVQAARLSNTRIEKLTGAVGTARNITVVRALADKWGA</sequence>
<protein>
    <submittedName>
        <fullName evidence="1">Uncharacterized protein (DUF1697 family)</fullName>
    </submittedName>
</protein>
<dbReference type="AlphaFoldDB" id="A0A543PUY7"/>
<gene>
    <name evidence="1" type="ORF">FHX52_1016</name>
</gene>
<dbReference type="EMBL" id="VFQF01000001">
    <property type="protein sequence ID" value="TQN47897.1"/>
    <property type="molecule type" value="Genomic_DNA"/>
</dbReference>
<dbReference type="RefSeq" id="WP_141820463.1">
    <property type="nucleotide sequence ID" value="NZ_BAAAQC010000016.1"/>
</dbReference>
<name>A0A543PUY7_9MICO</name>
<dbReference type="PANTHER" id="PTHR36439:SF1">
    <property type="entry name" value="DUF1697 DOMAIN-CONTAINING PROTEIN"/>
    <property type="match status" value="1"/>
</dbReference>
<dbReference type="SUPFAM" id="SSF160379">
    <property type="entry name" value="SP0830-like"/>
    <property type="match status" value="1"/>
</dbReference>